<name>A0A1W1CXR7_9ZZZZ</name>
<feature type="region of interest" description="Disordered" evidence="1">
    <location>
        <begin position="1"/>
        <end position="21"/>
    </location>
</feature>
<reference evidence="2" key="1">
    <citation type="submission" date="2016-10" db="EMBL/GenBank/DDBJ databases">
        <authorList>
            <person name="de Groot N.N."/>
        </authorList>
    </citation>
    <scope>NUCLEOTIDE SEQUENCE</scope>
</reference>
<evidence type="ECO:0000313" key="2">
    <source>
        <dbReference type="EMBL" id="SFV70646.1"/>
    </source>
</evidence>
<dbReference type="AlphaFoldDB" id="A0A1W1CXR7"/>
<evidence type="ECO:0000256" key="1">
    <source>
        <dbReference type="SAM" id="MobiDB-lite"/>
    </source>
</evidence>
<accession>A0A1W1CXR7</accession>
<organism evidence="2">
    <name type="scientific">hydrothermal vent metagenome</name>
    <dbReference type="NCBI Taxonomy" id="652676"/>
    <lineage>
        <taxon>unclassified sequences</taxon>
        <taxon>metagenomes</taxon>
        <taxon>ecological metagenomes</taxon>
    </lineage>
</organism>
<sequence length="183" mass="20598">MYRHRAGDPYPLNNSDMERIPPDDGLEQGVGYWLITDHDVVLKMNTSLSSQLQQTPMSPSSDYSGVESSYFNEVFHHSLPDSQTDIETKVMVGNPFVRGFNLANMYYSHNGAKYSGMNNVDENEVRSSVYAHDDSDKKSDGYIAIVPGTPGFNDDISTMLGYWIIMKEGNTDGNEITYPFEKK</sequence>
<protein>
    <submittedName>
        <fullName evidence="2">Calcium-binding protein</fullName>
    </submittedName>
</protein>
<proteinExistence type="predicted"/>
<gene>
    <name evidence="2" type="ORF">MNB_SV-3-434</name>
</gene>
<dbReference type="EMBL" id="FPHI01000052">
    <property type="protein sequence ID" value="SFV70646.1"/>
    <property type="molecule type" value="Genomic_DNA"/>
</dbReference>